<evidence type="ECO:0000313" key="1">
    <source>
        <dbReference type="EMBL" id="HJA84386.1"/>
    </source>
</evidence>
<dbReference type="AlphaFoldDB" id="A0A9D2HU41"/>
<comment type="caution">
    <text evidence="1">The sequence shown here is derived from an EMBL/GenBank/DDBJ whole genome shotgun (WGS) entry which is preliminary data.</text>
</comment>
<proteinExistence type="predicted"/>
<reference evidence="1" key="2">
    <citation type="submission" date="2021-04" db="EMBL/GenBank/DDBJ databases">
        <authorList>
            <person name="Gilroy R."/>
        </authorList>
    </citation>
    <scope>NUCLEOTIDE SEQUENCE</scope>
    <source>
        <strain evidence="1">ChiHecec1B25-7008</strain>
    </source>
</reference>
<protein>
    <submittedName>
        <fullName evidence="1">M28 family peptidase</fullName>
    </submittedName>
</protein>
<organism evidence="1 2">
    <name type="scientific">Candidatus Bacteroides intestinavium</name>
    <dbReference type="NCBI Taxonomy" id="2838469"/>
    <lineage>
        <taxon>Bacteria</taxon>
        <taxon>Pseudomonadati</taxon>
        <taxon>Bacteroidota</taxon>
        <taxon>Bacteroidia</taxon>
        <taxon>Bacteroidales</taxon>
        <taxon>Bacteroidaceae</taxon>
        <taxon>Bacteroides</taxon>
    </lineage>
</organism>
<gene>
    <name evidence="1" type="ORF">H9785_10525</name>
</gene>
<evidence type="ECO:0000313" key="2">
    <source>
        <dbReference type="Proteomes" id="UP000823860"/>
    </source>
</evidence>
<dbReference type="Gene3D" id="3.40.630.10">
    <property type="entry name" value="Zn peptidases"/>
    <property type="match status" value="1"/>
</dbReference>
<feature type="non-terminal residue" evidence="1">
    <location>
        <position position="1"/>
    </location>
</feature>
<dbReference type="Proteomes" id="UP000823860">
    <property type="component" value="Unassembled WGS sequence"/>
</dbReference>
<accession>A0A9D2HU41</accession>
<reference evidence="1" key="1">
    <citation type="journal article" date="2021" name="PeerJ">
        <title>Extensive microbial diversity within the chicken gut microbiome revealed by metagenomics and culture.</title>
        <authorList>
            <person name="Gilroy R."/>
            <person name="Ravi A."/>
            <person name="Getino M."/>
            <person name="Pursley I."/>
            <person name="Horton D.L."/>
            <person name="Alikhan N.F."/>
            <person name="Baker D."/>
            <person name="Gharbi K."/>
            <person name="Hall N."/>
            <person name="Watson M."/>
            <person name="Adriaenssens E.M."/>
            <person name="Foster-Nyarko E."/>
            <person name="Jarju S."/>
            <person name="Secka A."/>
            <person name="Antonio M."/>
            <person name="Oren A."/>
            <person name="Chaudhuri R.R."/>
            <person name="La Ragione R."/>
            <person name="Hildebrand F."/>
            <person name="Pallen M.J."/>
        </authorList>
    </citation>
    <scope>NUCLEOTIDE SEQUENCE</scope>
    <source>
        <strain evidence="1">ChiHecec1B25-7008</strain>
    </source>
</reference>
<name>A0A9D2HU41_9BACE</name>
<dbReference type="EMBL" id="DWZE01000130">
    <property type="protein sequence ID" value="HJA84386.1"/>
    <property type="molecule type" value="Genomic_DNA"/>
</dbReference>
<sequence length="42" mass="4701">SPNGDSGFGDFWHTLDDNMDVIDRATLNAVGRTVMEVIYNEK</sequence>